<dbReference type="AlphaFoldDB" id="A0A8J3J6V8"/>
<feature type="domain" description="Methylamine utilisation protein MauE" evidence="6">
    <location>
        <begin position="2"/>
        <end position="128"/>
    </location>
</feature>
<evidence type="ECO:0000256" key="1">
    <source>
        <dbReference type="ARBA" id="ARBA00004141"/>
    </source>
</evidence>
<dbReference type="GO" id="GO:0016020">
    <property type="term" value="C:membrane"/>
    <property type="evidence" value="ECO:0007669"/>
    <property type="project" value="UniProtKB-SubCell"/>
</dbReference>
<proteinExistence type="predicted"/>
<evidence type="ECO:0000256" key="3">
    <source>
        <dbReference type="ARBA" id="ARBA00022989"/>
    </source>
</evidence>
<evidence type="ECO:0000256" key="5">
    <source>
        <dbReference type="SAM" id="Phobius"/>
    </source>
</evidence>
<comment type="subcellular location">
    <subcellularLocation>
        <location evidence="1">Membrane</location>
        <topology evidence="1">Multi-pass membrane protein</topology>
    </subcellularLocation>
</comment>
<accession>A0A8J3J6V8</accession>
<name>A0A8J3J6V8_9ACTN</name>
<keyword evidence="3 5" id="KW-1133">Transmembrane helix</keyword>
<gene>
    <name evidence="7" type="ORF">Aru02nite_61070</name>
</gene>
<organism evidence="7 8">
    <name type="scientific">Actinocatenispora rupis</name>
    <dbReference type="NCBI Taxonomy" id="519421"/>
    <lineage>
        <taxon>Bacteria</taxon>
        <taxon>Bacillati</taxon>
        <taxon>Actinomycetota</taxon>
        <taxon>Actinomycetes</taxon>
        <taxon>Micromonosporales</taxon>
        <taxon>Micromonosporaceae</taxon>
        <taxon>Actinocatenispora</taxon>
    </lineage>
</organism>
<evidence type="ECO:0000256" key="4">
    <source>
        <dbReference type="ARBA" id="ARBA00023136"/>
    </source>
</evidence>
<dbReference type="EMBL" id="BOMB01000040">
    <property type="protein sequence ID" value="GID15218.1"/>
    <property type="molecule type" value="Genomic_DNA"/>
</dbReference>
<keyword evidence="2 5" id="KW-0812">Transmembrane</keyword>
<evidence type="ECO:0000256" key="2">
    <source>
        <dbReference type="ARBA" id="ARBA00022692"/>
    </source>
</evidence>
<protein>
    <recommendedName>
        <fullName evidence="6">Methylamine utilisation protein MauE domain-containing protein</fullName>
    </recommendedName>
</protein>
<dbReference type="InterPro" id="IPR009908">
    <property type="entry name" value="Methylamine_util_MauE"/>
</dbReference>
<feature type="transmembrane region" description="Helical" evidence="5">
    <location>
        <begin position="65"/>
        <end position="86"/>
    </location>
</feature>
<keyword evidence="8" id="KW-1185">Reference proteome</keyword>
<dbReference type="Pfam" id="PF07291">
    <property type="entry name" value="MauE"/>
    <property type="match status" value="1"/>
</dbReference>
<reference evidence="7" key="1">
    <citation type="submission" date="2021-01" db="EMBL/GenBank/DDBJ databases">
        <title>Whole genome shotgun sequence of Actinocatenispora rupis NBRC 107355.</title>
        <authorList>
            <person name="Komaki H."/>
            <person name="Tamura T."/>
        </authorList>
    </citation>
    <scope>NUCLEOTIDE SEQUENCE</scope>
    <source>
        <strain evidence="7">NBRC 107355</strain>
    </source>
</reference>
<feature type="transmembrane region" description="Helical" evidence="5">
    <location>
        <begin position="37"/>
        <end position="58"/>
    </location>
</feature>
<dbReference type="Proteomes" id="UP000612808">
    <property type="component" value="Unassembled WGS sequence"/>
</dbReference>
<evidence type="ECO:0000259" key="6">
    <source>
        <dbReference type="Pfam" id="PF07291"/>
    </source>
</evidence>
<feature type="transmembrane region" description="Helical" evidence="5">
    <location>
        <begin position="114"/>
        <end position="131"/>
    </location>
</feature>
<sequence>MLRIALAAIWIVFGASKITDLSESVRAVTAYQLFPYGLAVVIGSAQPIIEVLLGVALLVGLAVRVMAAISGVIFLIYIGGIISVWARGLRIDCGCFGNGGALAANQNTMYGWDILRDVGFVVLALLVFLWPRSRFSLDAVLFPAIPAHLDDDDE</sequence>
<evidence type="ECO:0000313" key="7">
    <source>
        <dbReference type="EMBL" id="GID15218.1"/>
    </source>
</evidence>
<keyword evidence="4 5" id="KW-0472">Membrane</keyword>
<dbReference type="GO" id="GO:0030416">
    <property type="term" value="P:methylamine metabolic process"/>
    <property type="evidence" value="ECO:0007669"/>
    <property type="project" value="InterPro"/>
</dbReference>
<comment type="caution">
    <text evidence="7">The sequence shown here is derived from an EMBL/GenBank/DDBJ whole genome shotgun (WGS) entry which is preliminary data.</text>
</comment>
<dbReference type="UniPathway" id="UPA00895"/>
<evidence type="ECO:0000313" key="8">
    <source>
        <dbReference type="Proteomes" id="UP000612808"/>
    </source>
</evidence>